<accession>A0A2T7NJ27</accession>
<evidence type="ECO:0000313" key="4">
    <source>
        <dbReference type="Proteomes" id="UP000245119"/>
    </source>
</evidence>
<evidence type="ECO:0000313" key="3">
    <source>
        <dbReference type="EMBL" id="PVD21174.1"/>
    </source>
</evidence>
<dbReference type="OrthoDB" id="6148171at2759"/>
<organism evidence="3 4">
    <name type="scientific">Pomacea canaliculata</name>
    <name type="common">Golden apple snail</name>
    <dbReference type="NCBI Taxonomy" id="400727"/>
    <lineage>
        <taxon>Eukaryota</taxon>
        <taxon>Metazoa</taxon>
        <taxon>Spiralia</taxon>
        <taxon>Lophotrochozoa</taxon>
        <taxon>Mollusca</taxon>
        <taxon>Gastropoda</taxon>
        <taxon>Caenogastropoda</taxon>
        <taxon>Architaenioglossa</taxon>
        <taxon>Ampullarioidea</taxon>
        <taxon>Ampullariidae</taxon>
        <taxon>Pomacea</taxon>
    </lineage>
</organism>
<evidence type="ECO:0000256" key="2">
    <source>
        <dbReference type="SAM" id="Phobius"/>
    </source>
</evidence>
<comment type="caution">
    <text evidence="3">The sequence shown here is derived from an EMBL/GenBank/DDBJ whole genome shotgun (WGS) entry which is preliminary data.</text>
</comment>
<sequence length="344" mass="37913">MGPAVKEVAVKQRYLTTEKLSSHLGLTLGSAQHVDFSRNLHESTRTVTGCDNKQVSIQWPCNIQYDMVKRMTLTVTKSQSKVEHIASITSDGNVTIPQRYTKHVRARGTSGVLLTEAAVLDSGQYLTEVEYWNGSLIYEDFFLCIYVPPLILYDALNISVVKESEHCQSIICGQVIFSGFPAVSFIWETPKAGQTQTVSGSHSKIHGCPLASGTYKCRLEGPATKCLDNSYSLEASVFINSSLVSEMTSSIDGELGVKGRLALLILVPMAAVLVPAIVLGVWILRHMLSSPQRSETHHNLYGCIHKKSRSDFGSLMEDKSDGRDTPSPFPEEPDLEIEDEDTEE</sequence>
<dbReference type="Proteomes" id="UP000245119">
    <property type="component" value="Linkage Group LG12"/>
</dbReference>
<keyword evidence="2" id="KW-0472">Membrane</keyword>
<feature type="transmembrane region" description="Helical" evidence="2">
    <location>
        <begin position="261"/>
        <end position="284"/>
    </location>
</feature>
<evidence type="ECO:0000256" key="1">
    <source>
        <dbReference type="SAM" id="MobiDB-lite"/>
    </source>
</evidence>
<keyword evidence="2" id="KW-0812">Transmembrane</keyword>
<keyword evidence="4" id="KW-1185">Reference proteome</keyword>
<proteinExistence type="predicted"/>
<protein>
    <submittedName>
        <fullName evidence="3">Uncharacterized protein</fullName>
    </submittedName>
</protein>
<dbReference type="EMBL" id="PZQS01000012">
    <property type="protein sequence ID" value="PVD21174.1"/>
    <property type="molecule type" value="Genomic_DNA"/>
</dbReference>
<name>A0A2T7NJ27_POMCA</name>
<dbReference type="AlphaFoldDB" id="A0A2T7NJ27"/>
<reference evidence="3 4" key="1">
    <citation type="submission" date="2018-04" db="EMBL/GenBank/DDBJ databases">
        <title>The genome of golden apple snail Pomacea canaliculata provides insight into stress tolerance and invasive adaptation.</title>
        <authorList>
            <person name="Liu C."/>
            <person name="Liu B."/>
            <person name="Ren Y."/>
            <person name="Zhang Y."/>
            <person name="Wang H."/>
            <person name="Li S."/>
            <person name="Jiang F."/>
            <person name="Yin L."/>
            <person name="Zhang G."/>
            <person name="Qian W."/>
            <person name="Fan W."/>
        </authorList>
    </citation>
    <scope>NUCLEOTIDE SEQUENCE [LARGE SCALE GENOMIC DNA]</scope>
    <source>
        <strain evidence="3">SZHN2017</strain>
        <tissue evidence="3">Muscle</tissue>
    </source>
</reference>
<gene>
    <name evidence="3" type="ORF">C0Q70_19341</name>
</gene>
<feature type="compositionally biased region" description="Acidic residues" evidence="1">
    <location>
        <begin position="331"/>
        <end position="344"/>
    </location>
</feature>
<feature type="region of interest" description="Disordered" evidence="1">
    <location>
        <begin position="312"/>
        <end position="344"/>
    </location>
</feature>
<keyword evidence="2" id="KW-1133">Transmembrane helix</keyword>